<comment type="similarity">
    <text evidence="2">Belongs to the metallo-dependent hydrolases superfamily. Adenosine and AMP deaminases family.</text>
</comment>
<feature type="domain" description="Adenosine deaminase" evidence="6">
    <location>
        <begin position="23"/>
        <end position="343"/>
    </location>
</feature>
<comment type="cofactor">
    <cofactor evidence="1">
        <name>Zn(2+)</name>
        <dbReference type="ChEBI" id="CHEBI:29105"/>
    </cofactor>
</comment>
<sequence>MSAASSPVPGLDPLRARLIERLPKAELHLHLEGSVEPELALALARKHGKPLPGDEAGAEGLRRSYVFKDFGEFVRMYLAISACLTDAEDFAAIVVDLARKLAAENVRYAEVTFTPMTHVNRGVTGDTLLAGLAEGRARARTEHGVELAWVFDIVRHRFAEGAPTLALALEGRQVGVIGLGFAGPESPQWPTAPYAPLFARARAEGLRSLPHAGELDGPGSVWSALRELGADRIGHGVQCLADPALVEHLREHQVPLEVCPTSNVGIGLYPALAAHPLPQLLAAGLHVSLASDDPPMFATSLAEEYRRCAAAFGWDAPQIAALARNSVEHSFMPAEAKVRLLAEQAAVLAELHTLAGAPPM</sequence>
<organism evidence="7 8">
    <name type="scientific">Nannocystis punicea</name>
    <dbReference type="NCBI Taxonomy" id="2995304"/>
    <lineage>
        <taxon>Bacteria</taxon>
        <taxon>Pseudomonadati</taxon>
        <taxon>Myxococcota</taxon>
        <taxon>Polyangia</taxon>
        <taxon>Nannocystales</taxon>
        <taxon>Nannocystaceae</taxon>
        <taxon>Nannocystis</taxon>
    </lineage>
</organism>
<dbReference type="EC" id="3.5.4.4" evidence="7"/>
<keyword evidence="4 7" id="KW-0378">Hydrolase</keyword>
<evidence type="ECO:0000256" key="2">
    <source>
        <dbReference type="ARBA" id="ARBA00006676"/>
    </source>
</evidence>
<dbReference type="Pfam" id="PF00962">
    <property type="entry name" value="A_deaminase"/>
    <property type="match status" value="1"/>
</dbReference>
<dbReference type="SUPFAM" id="SSF51556">
    <property type="entry name" value="Metallo-dependent hydrolases"/>
    <property type="match status" value="1"/>
</dbReference>
<dbReference type="PANTHER" id="PTHR43114:SF6">
    <property type="entry name" value="ADENINE DEAMINASE"/>
    <property type="match status" value="1"/>
</dbReference>
<dbReference type="Gene3D" id="3.20.20.140">
    <property type="entry name" value="Metal-dependent hydrolases"/>
    <property type="match status" value="1"/>
</dbReference>
<reference evidence="7" key="1">
    <citation type="submission" date="2022-11" db="EMBL/GenBank/DDBJ databases">
        <title>Minimal conservation of predation-associated metabolite biosynthetic gene clusters underscores biosynthetic potential of Myxococcota including descriptions for ten novel species: Archangium lansinium sp. nov., Myxococcus landrumus sp. nov., Nannocystis bai.</title>
        <authorList>
            <person name="Ahearne A."/>
            <person name="Stevens C."/>
            <person name="Dowd S."/>
        </authorList>
    </citation>
    <scope>NUCLEOTIDE SEQUENCE</scope>
    <source>
        <strain evidence="7">Fl3</strain>
    </source>
</reference>
<keyword evidence="3" id="KW-0479">Metal-binding</keyword>
<dbReference type="EMBL" id="CP114040">
    <property type="protein sequence ID" value="WAS94640.1"/>
    <property type="molecule type" value="Genomic_DNA"/>
</dbReference>
<proteinExistence type="inferred from homology"/>
<dbReference type="NCBIfam" id="TIGR01430">
    <property type="entry name" value="aden_deam"/>
    <property type="match status" value="1"/>
</dbReference>
<protein>
    <submittedName>
        <fullName evidence="7">Adenosine deaminase</fullName>
        <ecNumber evidence="7">3.5.4.4</ecNumber>
    </submittedName>
</protein>
<dbReference type="PANTHER" id="PTHR43114">
    <property type="entry name" value="ADENINE DEAMINASE"/>
    <property type="match status" value="1"/>
</dbReference>
<evidence type="ECO:0000256" key="4">
    <source>
        <dbReference type="ARBA" id="ARBA00022801"/>
    </source>
</evidence>
<dbReference type="InterPro" id="IPR032466">
    <property type="entry name" value="Metal_Hydrolase"/>
</dbReference>
<keyword evidence="5" id="KW-0862">Zinc</keyword>
<dbReference type="RefSeq" id="WP_269036974.1">
    <property type="nucleotide sequence ID" value="NZ_CP114040.1"/>
</dbReference>
<evidence type="ECO:0000313" key="7">
    <source>
        <dbReference type="EMBL" id="WAS94640.1"/>
    </source>
</evidence>
<dbReference type="InterPro" id="IPR006330">
    <property type="entry name" value="Ado/ade_deaminase"/>
</dbReference>
<evidence type="ECO:0000256" key="1">
    <source>
        <dbReference type="ARBA" id="ARBA00001947"/>
    </source>
</evidence>
<dbReference type="InterPro" id="IPR001365">
    <property type="entry name" value="A_deaminase_dom"/>
</dbReference>
<evidence type="ECO:0000259" key="6">
    <source>
        <dbReference type="Pfam" id="PF00962"/>
    </source>
</evidence>
<dbReference type="Proteomes" id="UP001164459">
    <property type="component" value="Chromosome"/>
</dbReference>
<evidence type="ECO:0000313" key="8">
    <source>
        <dbReference type="Proteomes" id="UP001164459"/>
    </source>
</evidence>
<gene>
    <name evidence="7" type="primary">add</name>
    <name evidence="7" type="ORF">O0S08_00635</name>
</gene>
<name>A0ABY7H6C9_9BACT</name>
<dbReference type="GO" id="GO:0016787">
    <property type="term" value="F:hydrolase activity"/>
    <property type="evidence" value="ECO:0007669"/>
    <property type="project" value="UniProtKB-KW"/>
</dbReference>
<accession>A0ABY7H6C9</accession>
<evidence type="ECO:0000256" key="3">
    <source>
        <dbReference type="ARBA" id="ARBA00022723"/>
    </source>
</evidence>
<evidence type="ECO:0000256" key="5">
    <source>
        <dbReference type="ARBA" id="ARBA00022833"/>
    </source>
</evidence>
<keyword evidence="8" id="KW-1185">Reference proteome</keyword>